<proteinExistence type="predicted"/>
<protein>
    <recommendedName>
        <fullName evidence="3">Carboxypeptidase-like regulatory domain-containing protein</fullName>
    </recommendedName>
</protein>
<evidence type="ECO:0008006" key="3">
    <source>
        <dbReference type="Google" id="ProtNLM"/>
    </source>
</evidence>
<gene>
    <name evidence="1" type="ORF">Q73A0000_11035</name>
</gene>
<accession>A0A7M2YBP7</accession>
<dbReference type="Proteomes" id="UP000594195">
    <property type="component" value="Chromosome"/>
</dbReference>
<evidence type="ECO:0000313" key="1">
    <source>
        <dbReference type="EMBL" id="QOW10852.1"/>
    </source>
</evidence>
<evidence type="ECO:0000313" key="2">
    <source>
        <dbReference type="Proteomes" id="UP000594195"/>
    </source>
</evidence>
<organism evidence="1 2">
    <name type="scientific">Kaistella flava</name>
    <name type="common">ex Peng et al. 2021</name>
    <dbReference type="NCBI Taxonomy" id="2038776"/>
    <lineage>
        <taxon>Bacteria</taxon>
        <taxon>Pseudomonadati</taxon>
        <taxon>Bacteroidota</taxon>
        <taxon>Flavobacteriia</taxon>
        <taxon>Flavobacteriales</taxon>
        <taxon>Weeksellaceae</taxon>
        <taxon>Chryseobacterium group</taxon>
        <taxon>Kaistella</taxon>
    </lineage>
</organism>
<dbReference type="RefSeq" id="WP_193811015.1">
    <property type="nucleotide sequence ID" value="NZ_CP040442.1"/>
</dbReference>
<dbReference type="AlphaFoldDB" id="A0A7M2YBP7"/>
<sequence length="125" mass="14597">MNRIYIIFIICFSSRLFSQQVSGIVTDEDQNLIPEVLVFNMKTEQKIYTNLAGEFTISASSNDELRFVRRGYERNLKVVTSQDFNIPFTIIIIRNSHEIEEVNCSAANGKFRKRCEKLWRHKIGC</sequence>
<dbReference type="EMBL" id="CP040442">
    <property type="protein sequence ID" value="QOW10852.1"/>
    <property type="molecule type" value="Genomic_DNA"/>
</dbReference>
<dbReference type="SUPFAM" id="SSF49464">
    <property type="entry name" value="Carboxypeptidase regulatory domain-like"/>
    <property type="match status" value="1"/>
</dbReference>
<name>A0A7M2YBP7_9FLAO</name>
<dbReference type="InterPro" id="IPR008969">
    <property type="entry name" value="CarboxyPept-like_regulatory"/>
</dbReference>
<dbReference type="KEGG" id="kfa:Q73A0000_11035"/>
<keyword evidence="2" id="KW-1185">Reference proteome</keyword>
<dbReference type="Pfam" id="PF13715">
    <property type="entry name" value="CarbopepD_reg_2"/>
    <property type="match status" value="1"/>
</dbReference>
<reference evidence="1 2" key="1">
    <citation type="submission" date="2019-05" db="EMBL/GenBank/DDBJ databases">
        <title>Chryseobacterium sp. isolated from King George Island, maritime Antarctica.</title>
        <authorList>
            <person name="Peng X."/>
        </authorList>
    </citation>
    <scope>NUCLEOTIDE SEQUENCE [LARGE SCALE GENOMIC DNA]</scope>
    <source>
        <strain evidence="1 2">7-3A</strain>
    </source>
</reference>